<evidence type="ECO:0000256" key="1">
    <source>
        <dbReference type="ARBA" id="ARBA00007812"/>
    </source>
</evidence>
<proteinExistence type="inferred from homology"/>
<dbReference type="InterPro" id="IPR012001">
    <property type="entry name" value="Thiamin_PyroP_enz_TPP-bd_dom"/>
</dbReference>
<evidence type="ECO:0000256" key="3">
    <source>
        <dbReference type="ARBA" id="ARBA00023052"/>
    </source>
</evidence>
<organism evidence="8 9">
    <name type="scientific">Psychromarinibacter sediminicola</name>
    <dbReference type="NCBI Taxonomy" id="3033385"/>
    <lineage>
        <taxon>Bacteria</taxon>
        <taxon>Pseudomonadati</taxon>
        <taxon>Pseudomonadota</taxon>
        <taxon>Alphaproteobacteria</taxon>
        <taxon>Rhodobacterales</taxon>
        <taxon>Paracoccaceae</taxon>
        <taxon>Psychromarinibacter</taxon>
    </lineage>
</organism>
<keyword evidence="3 4" id="KW-0786">Thiamine pyrophosphate</keyword>
<dbReference type="CDD" id="cd00568">
    <property type="entry name" value="TPP_enzymes"/>
    <property type="match status" value="1"/>
</dbReference>
<dbReference type="GO" id="GO:0005948">
    <property type="term" value="C:acetolactate synthase complex"/>
    <property type="evidence" value="ECO:0007669"/>
    <property type="project" value="TreeGrafter"/>
</dbReference>
<dbReference type="GO" id="GO:0000287">
    <property type="term" value="F:magnesium ion binding"/>
    <property type="evidence" value="ECO:0007669"/>
    <property type="project" value="InterPro"/>
</dbReference>
<dbReference type="InterPro" id="IPR012000">
    <property type="entry name" value="Thiamin_PyroP_enz_cen_dom"/>
</dbReference>
<dbReference type="SUPFAM" id="SSF52467">
    <property type="entry name" value="DHS-like NAD/FAD-binding domain"/>
    <property type="match status" value="1"/>
</dbReference>
<dbReference type="GO" id="GO:0003984">
    <property type="term" value="F:acetolactate synthase activity"/>
    <property type="evidence" value="ECO:0007669"/>
    <property type="project" value="TreeGrafter"/>
</dbReference>
<dbReference type="Proteomes" id="UP001220964">
    <property type="component" value="Unassembled WGS sequence"/>
</dbReference>
<comment type="similarity">
    <text evidence="1 4">Belongs to the TPP enzyme family.</text>
</comment>
<dbReference type="PANTHER" id="PTHR18968:SF167">
    <property type="entry name" value="ACETOLACTATE SYNTHASE LARGE SUBUNIT ILVB2-RELATED"/>
    <property type="match status" value="1"/>
</dbReference>
<name>A0AAE3T835_9RHOB</name>
<comment type="caution">
    <text evidence="8">The sequence shown here is derived from an EMBL/GenBank/DDBJ whole genome shotgun (WGS) entry which is preliminary data.</text>
</comment>
<gene>
    <name evidence="8" type="ORF">P1J78_09580</name>
</gene>
<dbReference type="InterPro" id="IPR029035">
    <property type="entry name" value="DHS-like_NAD/FAD-binding_dom"/>
</dbReference>
<feature type="domain" description="Thiamine pyrophosphate enzyme N-terminal TPP-binding" evidence="7">
    <location>
        <begin position="17"/>
        <end position="136"/>
    </location>
</feature>
<dbReference type="CDD" id="cd07035">
    <property type="entry name" value="TPP_PYR_POX_like"/>
    <property type="match status" value="1"/>
</dbReference>
<evidence type="ECO:0000313" key="9">
    <source>
        <dbReference type="Proteomes" id="UP001220964"/>
    </source>
</evidence>
<dbReference type="Pfam" id="PF02775">
    <property type="entry name" value="TPP_enzyme_C"/>
    <property type="match status" value="1"/>
</dbReference>
<reference evidence="8" key="1">
    <citation type="submission" date="2023-03" db="EMBL/GenBank/DDBJ databases">
        <title>Multiphase analysis and comparison of six strains from genera Psychromarinibacter, Lutimaribacter, and Maritimibacter, including a novel species: Psychromarinibacter sediminicola sp. nov.</title>
        <authorList>
            <person name="Wang Y.-H."/>
            <person name="Ye M.-Q."/>
            <person name="Du Z.-J."/>
        </authorList>
    </citation>
    <scope>NUCLEOTIDE SEQUENCE</scope>
    <source>
        <strain evidence="8">C21-152</strain>
    </source>
</reference>
<dbReference type="SUPFAM" id="SSF52518">
    <property type="entry name" value="Thiamin diphosphate-binding fold (THDP-binding)"/>
    <property type="match status" value="2"/>
</dbReference>
<dbReference type="AlphaFoldDB" id="A0AAE3T835"/>
<evidence type="ECO:0000259" key="7">
    <source>
        <dbReference type="Pfam" id="PF02776"/>
    </source>
</evidence>
<dbReference type="GO" id="GO:0009099">
    <property type="term" value="P:L-valine biosynthetic process"/>
    <property type="evidence" value="ECO:0007669"/>
    <property type="project" value="TreeGrafter"/>
</dbReference>
<evidence type="ECO:0000259" key="6">
    <source>
        <dbReference type="Pfam" id="PF02775"/>
    </source>
</evidence>
<keyword evidence="9" id="KW-1185">Reference proteome</keyword>
<dbReference type="Pfam" id="PF02776">
    <property type="entry name" value="TPP_enzyme_N"/>
    <property type="match status" value="1"/>
</dbReference>
<dbReference type="EMBL" id="JARGYC010000020">
    <property type="protein sequence ID" value="MDF0600980.1"/>
    <property type="molecule type" value="Genomic_DNA"/>
</dbReference>
<evidence type="ECO:0000259" key="5">
    <source>
        <dbReference type="Pfam" id="PF00205"/>
    </source>
</evidence>
<dbReference type="GO" id="GO:0050660">
    <property type="term" value="F:flavin adenine dinucleotide binding"/>
    <property type="evidence" value="ECO:0007669"/>
    <property type="project" value="TreeGrafter"/>
</dbReference>
<dbReference type="InterPro" id="IPR011766">
    <property type="entry name" value="TPP_enzyme_TPP-bd"/>
</dbReference>
<dbReference type="GO" id="GO:0030976">
    <property type="term" value="F:thiamine pyrophosphate binding"/>
    <property type="evidence" value="ECO:0007669"/>
    <property type="project" value="InterPro"/>
</dbReference>
<keyword evidence="2" id="KW-0808">Transferase</keyword>
<dbReference type="PANTHER" id="PTHR18968">
    <property type="entry name" value="THIAMINE PYROPHOSPHATE ENZYMES"/>
    <property type="match status" value="1"/>
</dbReference>
<dbReference type="RefSeq" id="WP_275567122.1">
    <property type="nucleotide sequence ID" value="NZ_JARGYC010000020.1"/>
</dbReference>
<protein>
    <submittedName>
        <fullName evidence="8">Thiamine pyrophosphate-binding protein</fullName>
    </submittedName>
</protein>
<dbReference type="Gene3D" id="3.40.50.970">
    <property type="match status" value="2"/>
</dbReference>
<dbReference type="InterPro" id="IPR045229">
    <property type="entry name" value="TPP_enz"/>
</dbReference>
<feature type="domain" description="Thiamine pyrophosphate enzyme TPP-binding" evidence="6">
    <location>
        <begin position="392"/>
        <end position="535"/>
    </location>
</feature>
<feature type="domain" description="Thiamine pyrophosphate enzyme central" evidence="5">
    <location>
        <begin position="208"/>
        <end position="330"/>
    </location>
</feature>
<evidence type="ECO:0000256" key="4">
    <source>
        <dbReference type="RuleBase" id="RU362132"/>
    </source>
</evidence>
<dbReference type="Gene3D" id="3.40.50.1220">
    <property type="entry name" value="TPP-binding domain"/>
    <property type="match status" value="1"/>
</dbReference>
<accession>A0AAE3T835</accession>
<dbReference type="NCBIfam" id="NF006122">
    <property type="entry name" value="PRK08266.1"/>
    <property type="match status" value="1"/>
</dbReference>
<dbReference type="PROSITE" id="PS00187">
    <property type="entry name" value="TPP_ENZYMES"/>
    <property type="match status" value="1"/>
</dbReference>
<evidence type="ECO:0000256" key="2">
    <source>
        <dbReference type="ARBA" id="ARBA00022679"/>
    </source>
</evidence>
<sequence length="554" mass="59751">MNVTARATSAKSDVDSMDASEATVAALIENGIDTLYALPGLHNDPLCDAAYKRGNDLRVLHARHEQGTAYMALGAALSTGKPQAFAAVPGPGFLNTTAALLTAEGTCAPVLGLLGQIPQRDIDRNYGHLHEIRDQIGMAGHVAKYARRIRSAHEAPRLVGDAISEMISTRPGPAVLECAMDIWATRAPVSMAEAQARKAKYHLDMDQVEQAAKIAASARKPMIIVGGGALDASDEVRGLAEFLQAPVLSYRRGRGVISTEHPLAINLPQGHHLWPEVDVVIAIGTRLFIQEQQWGMDKDLKVLRIDSDPEAPNRHRAPDASMIGDAKDYTASLLEVLKATSTPTRTCAFDLEGQHAWLDQRIQSLEPQVGYLRAIRNALPDDGIFVDEVTQVGFASRLLFPVYSPRTFISPGYQDNLGWGYGTALGVKAANPDKPVVGIAGDGGFMYQVGELATAVQHNIGLVMVVFDNAMFGNVKRIQQERYGNRVIAADLASPDFAAMAETYGAEGYRVSSPDELEKELSTALAKNAPALIQVKCGEMPSAWDMLLMPKIRG</sequence>
<evidence type="ECO:0000313" key="8">
    <source>
        <dbReference type="EMBL" id="MDF0600980.1"/>
    </source>
</evidence>
<dbReference type="Pfam" id="PF00205">
    <property type="entry name" value="TPP_enzyme_M"/>
    <property type="match status" value="1"/>
</dbReference>
<dbReference type="InterPro" id="IPR029061">
    <property type="entry name" value="THDP-binding"/>
</dbReference>
<dbReference type="GO" id="GO:0009097">
    <property type="term" value="P:isoleucine biosynthetic process"/>
    <property type="evidence" value="ECO:0007669"/>
    <property type="project" value="TreeGrafter"/>
</dbReference>
<dbReference type="InterPro" id="IPR000399">
    <property type="entry name" value="TPP-bd_CS"/>
</dbReference>